<dbReference type="EMBL" id="AP025225">
    <property type="protein sequence ID" value="BDB96313.1"/>
    <property type="molecule type" value="Genomic_DNA"/>
</dbReference>
<keyword evidence="2" id="KW-1185">Reference proteome</keyword>
<name>A0ABM7V943_9PROT</name>
<evidence type="ECO:0008006" key="3">
    <source>
        <dbReference type="Google" id="ProtNLM"/>
    </source>
</evidence>
<evidence type="ECO:0000313" key="1">
    <source>
        <dbReference type="EMBL" id="BDB96313.1"/>
    </source>
</evidence>
<evidence type="ECO:0000313" key="2">
    <source>
        <dbReference type="Proteomes" id="UP001320209"/>
    </source>
</evidence>
<gene>
    <name evidence="1" type="ORF">HYD_4460</name>
</gene>
<dbReference type="Proteomes" id="UP001320209">
    <property type="component" value="Chromosome"/>
</dbReference>
<sequence length="219" mass="24129">MKAVHDMDSPRNEGQRLTEKRILASEQFLLSQVLHDVASPMSAILAGIELLSDADDETRKDVSSLLIRSSMQIRSTFVFLRAVFGYAGRVADFSKNVLYAKDFLKATTRITLDIDNVSVSDPFVGQLVFAIVLWFVKKSSTKSGVISAMFYENSIKVSFVSDKIALLSRDEEILTGRSCASSASESYAEYIKLLAEFIGASVSFCSSDGEIAVNILLRK</sequence>
<dbReference type="Gene3D" id="1.10.287.130">
    <property type="match status" value="1"/>
</dbReference>
<accession>A0ABM7V943</accession>
<protein>
    <recommendedName>
        <fullName evidence="3">Signal transduction histidine kinase dimerisation/phosphoacceptor domain-containing protein</fullName>
    </recommendedName>
</protein>
<reference evidence="1" key="1">
    <citation type="submission" date="2021-10" db="EMBL/GenBank/DDBJ databases">
        <title>Genome Sequence of The Candidatus Hydrogeosomobacter endosymbioticus, an Intracellular Bacterial Symbiont of the Anaerobic Ciliate GW7.</title>
        <authorList>
            <person name="Shiohama Y."/>
            <person name="Shinzato N."/>
        </authorList>
    </citation>
    <scope>NUCLEOTIDE SEQUENCE [LARGE SCALE GENOMIC DNA]</scope>
    <source>
        <strain evidence="1">200920</strain>
    </source>
</reference>
<proteinExistence type="predicted"/>
<organism evidence="1 2">
    <name type="scientific">Candidatus Hydrogenosomobacter endosymbioticus</name>
    <dbReference type="NCBI Taxonomy" id="2558174"/>
    <lineage>
        <taxon>Bacteria</taxon>
        <taxon>Pseudomonadati</taxon>
        <taxon>Pseudomonadota</taxon>
        <taxon>Alphaproteobacteria</taxon>
        <taxon>Holosporales</taxon>
        <taxon>Holosporaceae</taxon>
        <taxon>Candidatus Hydrogenosomobacter</taxon>
    </lineage>
</organism>